<evidence type="ECO:0000313" key="21">
    <source>
        <dbReference type="Proteomes" id="UP000568888"/>
    </source>
</evidence>
<evidence type="ECO:0000313" key="22">
    <source>
        <dbReference type="Proteomes" id="UP000831485"/>
    </source>
</evidence>
<evidence type="ECO:0000256" key="9">
    <source>
        <dbReference type="ARBA" id="ARBA00022723"/>
    </source>
</evidence>
<dbReference type="InterPro" id="IPR005850">
    <property type="entry name" value="GalP_Utransf_C"/>
</dbReference>
<keyword evidence="12 15" id="KW-0119">Carbohydrate metabolism</keyword>
<feature type="domain" description="Galactose-1-phosphate uridyl transferase N-terminal" evidence="17">
    <location>
        <begin position="40"/>
        <end position="195"/>
    </location>
</feature>
<feature type="domain" description="Galactose-1-phosphate uridyl transferase C-terminal" evidence="18">
    <location>
        <begin position="210"/>
        <end position="355"/>
    </location>
</feature>
<dbReference type="PANTHER" id="PTHR11943">
    <property type="entry name" value="GALACTOSE-1-PHOSPHATE URIDYLYLTRANSFERASE"/>
    <property type="match status" value="1"/>
</dbReference>
<evidence type="ECO:0000256" key="11">
    <source>
        <dbReference type="ARBA" id="ARBA00023144"/>
    </source>
</evidence>
<comment type="similarity">
    <text evidence="4 15">Belongs to the galactose-1-phosphate uridylyltransferase type 1 family.</text>
</comment>
<evidence type="ECO:0000313" key="19">
    <source>
        <dbReference type="EMBL" id="GFO62192.1"/>
    </source>
</evidence>
<dbReference type="EC" id="2.7.7.12" evidence="5 13"/>
<dbReference type="InterPro" id="IPR036265">
    <property type="entry name" value="HIT-like_sf"/>
</dbReference>
<reference evidence="19" key="2">
    <citation type="journal article" date="2021" name="Int. J. Syst. Evol. Microbiol.">
        <title>Geomonas silvestris sp. nov., Geomonas paludis sp. nov. and Geomonas limicola sp. nov., isolated from terrestrial environments, and emended description of the genus Geomonas.</title>
        <authorList>
            <person name="Itoh H."/>
            <person name="Xu Z."/>
            <person name="Masuda Y."/>
            <person name="Ushijima N."/>
            <person name="Hayakawa C."/>
            <person name="Shiratori Y."/>
            <person name="Senoo K."/>
        </authorList>
    </citation>
    <scope>NUCLEOTIDE SEQUENCE</scope>
    <source>
        <strain evidence="19">Red736</strain>
    </source>
</reference>
<dbReference type="Gene3D" id="3.30.428.10">
    <property type="entry name" value="HIT-like"/>
    <property type="match status" value="2"/>
</dbReference>
<comment type="pathway">
    <text evidence="3 15">Carbohydrate metabolism; galactose metabolism.</text>
</comment>
<evidence type="ECO:0000256" key="16">
    <source>
        <dbReference type="SAM" id="MobiDB-lite"/>
    </source>
</evidence>
<dbReference type="UniPathway" id="UPA00214"/>
<evidence type="ECO:0000256" key="15">
    <source>
        <dbReference type="RuleBase" id="RU000506"/>
    </source>
</evidence>
<keyword evidence="10" id="KW-0862">Zinc</keyword>
<sequence>MLYREEMKKPDGRSLTLYGRTPIRVEGEAPSPNREPLQANPHLRWHPLRGEWVAYASYRQGRTFMPPPEYNPLAPTRDPENPTELPQGEYQVAVFDNRFPSLAQAAHDPPREAVKTAPARGKCEVVVFTKDPSASLAALPLDHIELLMEVWGDRVALLGSDRCIKYVLPFENKGVEVGVTLHHPHGQIYAYPFVPPVPARMQAEELVHYRETGRPLLEEMIEGEVASGARILYLGEHAVSFVPPCARYPYEVWVAPRRAVPGFDRLTPAVRADLARALKTTLLKYDGLWQRPFPYLMAWYGAPADGHEHPESHLHAEFYPPYRSSDRLKYLAGTELAAGMFANDALPEEKARELINVEVVL</sequence>
<dbReference type="SUPFAM" id="SSF54197">
    <property type="entry name" value="HIT-like"/>
    <property type="match status" value="2"/>
</dbReference>
<dbReference type="EMBL" id="CP096574">
    <property type="protein sequence ID" value="UPU36196.1"/>
    <property type="molecule type" value="Genomic_DNA"/>
</dbReference>
<dbReference type="GO" id="GO:0005737">
    <property type="term" value="C:cytoplasm"/>
    <property type="evidence" value="ECO:0007669"/>
    <property type="project" value="TreeGrafter"/>
</dbReference>
<dbReference type="NCBIfam" id="TIGR00209">
    <property type="entry name" value="galT_1"/>
    <property type="match status" value="1"/>
</dbReference>
<accession>A0A6V8MQI2</accession>
<dbReference type="GO" id="GO:0008108">
    <property type="term" value="F:UDP-glucose:hexose-1-phosphate uridylyltransferase activity"/>
    <property type="evidence" value="ECO:0007669"/>
    <property type="project" value="UniProtKB-UniRule"/>
</dbReference>
<dbReference type="InterPro" id="IPR005849">
    <property type="entry name" value="GalP_Utransf_N"/>
</dbReference>
<organism evidence="19 21">
    <name type="scientific">Geomonas paludis</name>
    <dbReference type="NCBI Taxonomy" id="2740185"/>
    <lineage>
        <taxon>Bacteria</taxon>
        <taxon>Pseudomonadati</taxon>
        <taxon>Thermodesulfobacteriota</taxon>
        <taxon>Desulfuromonadia</taxon>
        <taxon>Geobacterales</taxon>
        <taxon>Geobacteraceae</taxon>
        <taxon>Geomonas</taxon>
    </lineage>
</organism>
<protein>
    <recommendedName>
        <fullName evidence="6 13">Galactose-1-phosphate uridylyltransferase</fullName>
        <ecNumber evidence="5 13">2.7.7.12</ecNumber>
    </recommendedName>
</protein>
<dbReference type="EMBL" id="BLXY01000001">
    <property type="protein sequence ID" value="GFO62192.1"/>
    <property type="molecule type" value="Genomic_DNA"/>
</dbReference>
<evidence type="ECO:0000256" key="13">
    <source>
        <dbReference type="NCBIfam" id="TIGR00209"/>
    </source>
</evidence>
<dbReference type="GO" id="GO:0033499">
    <property type="term" value="P:galactose catabolic process via UDP-galactose, Leloir pathway"/>
    <property type="evidence" value="ECO:0007669"/>
    <property type="project" value="TreeGrafter"/>
</dbReference>
<feature type="region of interest" description="Disordered" evidence="16">
    <location>
        <begin position="20"/>
        <end position="40"/>
    </location>
</feature>
<dbReference type="AlphaFoldDB" id="A0A6V8MQI2"/>
<evidence type="ECO:0000259" key="18">
    <source>
        <dbReference type="Pfam" id="PF02744"/>
    </source>
</evidence>
<keyword evidence="22" id="KW-1185">Reference proteome</keyword>
<evidence type="ECO:0000256" key="14">
    <source>
        <dbReference type="PIRSR" id="PIRSR000808-1"/>
    </source>
</evidence>
<evidence type="ECO:0000256" key="4">
    <source>
        <dbReference type="ARBA" id="ARBA00010951"/>
    </source>
</evidence>
<evidence type="ECO:0000256" key="7">
    <source>
        <dbReference type="ARBA" id="ARBA00022679"/>
    </source>
</evidence>
<keyword evidence="7 15" id="KW-0808">Transferase</keyword>
<evidence type="ECO:0000256" key="8">
    <source>
        <dbReference type="ARBA" id="ARBA00022695"/>
    </source>
</evidence>
<evidence type="ECO:0000256" key="10">
    <source>
        <dbReference type="ARBA" id="ARBA00022833"/>
    </source>
</evidence>
<evidence type="ECO:0000256" key="12">
    <source>
        <dbReference type="ARBA" id="ARBA00023277"/>
    </source>
</evidence>
<comment type="catalytic activity">
    <reaction evidence="1 15">
        <text>alpha-D-galactose 1-phosphate + UDP-alpha-D-glucose = alpha-D-glucose 1-phosphate + UDP-alpha-D-galactose</text>
        <dbReference type="Rhea" id="RHEA:13989"/>
        <dbReference type="ChEBI" id="CHEBI:58336"/>
        <dbReference type="ChEBI" id="CHEBI:58601"/>
        <dbReference type="ChEBI" id="CHEBI:58885"/>
        <dbReference type="ChEBI" id="CHEBI:66914"/>
        <dbReference type="EC" id="2.7.7.12"/>
    </reaction>
</comment>
<name>A0A6V8MQI2_9BACT</name>
<dbReference type="InterPro" id="IPR019779">
    <property type="entry name" value="GalP_UDPtransf1_His-AS"/>
</dbReference>
<gene>
    <name evidence="20" type="primary">galT</name>
    <name evidence="19" type="ORF">GMPD_01110</name>
    <name evidence="20" type="ORF">M1B72_00410</name>
</gene>
<dbReference type="GO" id="GO:0008270">
    <property type="term" value="F:zinc ion binding"/>
    <property type="evidence" value="ECO:0007669"/>
    <property type="project" value="InterPro"/>
</dbReference>
<keyword evidence="11 15" id="KW-0299">Galactose metabolism</keyword>
<evidence type="ECO:0000256" key="1">
    <source>
        <dbReference type="ARBA" id="ARBA00001107"/>
    </source>
</evidence>
<evidence type="ECO:0000256" key="5">
    <source>
        <dbReference type="ARBA" id="ARBA00012384"/>
    </source>
</evidence>
<evidence type="ECO:0000256" key="6">
    <source>
        <dbReference type="ARBA" id="ARBA00016340"/>
    </source>
</evidence>
<evidence type="ECO:0000256" key="3">
    <source>
        <dbReference type="ARBA" id="ARBA00004947"/>
    </source>
</evidence>
<evidence type="ECO:0000256" key="2">
    <source>
        <dbReference type="ARBA" id="ARBA00001947"/>
    </source>
</evidence>
<dbReference type="PANTHER" id="PTHR11943:SF1">
    <property type="entry name" value="GALACTOSE-1-PHOSPHATE URIDYLYLTRANSFERASE"/>
    <property type="match status" value="1"/>
</dbReference>
<proteinExistence type="inferred from homology"/>
<feature type="active site" description="Tele-UMP-histidine intermediate" evidence="14">
    <location>
        <position position="185"/>
    </location>
</feature>
<dbReference type="Proteomes" id="UP000831485">
    <property type="component" value="Chromosome"/>
</dbReference>
<keyword evidence="8 15" id="KW-0548">Nucleotidyltransferase</keyword>
<keyword evidence="9 15" id="KW-0479">Metal-binding</keyword>
<dbReference type="PIRSF" id="PIRSF000808">
    <property type="entry name" value="GalT"/>
    <property type="match status" value="1"/>
</dbReference>
<evidence type="ECO:0000259" key="17">
    <source>
        <dbReference type="Pfam" id="PF01087"/>
    </source>
</evidence>
<dbReference type="PROSITE" id="PS00117">
    <property type="entry name" value="GAL_P_UDP_TRANSF_I"/>
    <property type="match status" value="1"/>
</dbReference>
<reference evidence="20" key="3">
    <citation type="submission" date="2022-04" db="EMBL/GenBank/DDBJ databases">
        <authorList>
            <person name="Liu G."/>
        </authorList>
    </citation>
    <scope>NUCLEOTIDE SEQUENCE</scope>
    <source>
        <strain evidence="20">RG22</strain>
    </source>
</reference>
<dbReference type="RefSeq" id="WP_183344007.1">
    <property type="nucleotide sequence ID" value="NZ_BLXY01000001.1"/>
</dbReference>
<dbReference type="InterPro" id="IPR001937">
    <property type="entry name" value="GalP_UDPtransf1"/>
</dbReference>
<dbReference type="Pfam" id="PF02744">
    <property type="entry name" value="GalP_UDP_tr_C"/>
    <property type="match status" value="1"/>
</dbReference>
<reference evidence="21" key="1">
    <citation type="submission" date="2020-06" db="EMBL/GenBank/DDBJ databases">
        <title>Draft genomic sequecing of Geomonas sp. Red736.</title>
        <authorList>
            <person name="Itoh H."/>
            <person name="Xu Z.X."/>
            <person name="Ushijima N."/>
            <person name="Masuda Y."/>
            <person name="Shiratori Y."/>
            <person name="Senoo K."/>
        </authorList>
    </citation>
    <scope>NUCLEOTIDE SEQUENCE [LARGE SCALE GENOMIC DNA]</scope>
    <source>
        <strain evidence="21">Red736</strain>
    </source>
</reference>
<comment type="cofactor">
    <cofactor evidence="2">
        <name>Zn(2+)</name>
        <dbReference type="ChEBI" id="CHEBI:29105"/>
    </cofactor>
</comment>
<dbReference type="Pfam" id="PF01087">
    <property type="entry name" value="GalP_UDP_transf"/>
    <property type="match status" value="1"/>
</dbReference>
<dbReference type="Proteomes" id="UP000568888">
    <property type="component" value="Unassembled WGS sequence"/>
</dbReference>
<evidence type="ECO:0000313" key="20">
    <source>
        <dbReference type="EMBL" id="UPU36196.1"/>
    </source>
</evidence>